<dbReference type="InterPro" id="IPR000834">
    <property type="entry name" value="Peptidase_M14"/>
</dbReference>
<evidence type="ECO:0000313" key="3">
    <source>
        <dbReference type="Proteomes" id="UP000244937"/>
    </source>
</evidence>
<feature type="domain" description="Peptidase M14" evidence="1">
    <location>
        <begin position="37"/>
        <end position="133"/>
    </location>
</feature>
<evidence type="ECO:0000313" key="2">
    <source>
        <dbReference type="EMBL" id="AWI26907.1"/>
    </source>
</evidence>
<sequence>MDYEKIFADSKQEKLHGRYICNDHIEPILETLSASGSVEILGQSVSEKNIYGYRIGHGKTKILAWSQMHGNESTCTKALFDFFNFLSEKSAMQQKILSEYTFQFIPILNPDGAEAYTRVNANDVDLNRDAQDQSQPESVILRKVYDTFRPDYCYNMHDQRTIFGVADTGKPATVSFLAPSFNAARDHNEVRLKAIKVINAMDKTLQEFIPGQVGRFDDGFNINCVGDTFQFLGTPTILFEAGHFQGDYEREITRKYVFFALLSGLKSIHENVIVNNEIDYYLIIPQNNPNFFDFVYKNIKINYDSSDIITNFAAQYKEELVDKTINFNAFVVKIGNLDDFFGHSEFDGGGAKYSDIHGHLPQLDQKADFFLDGVGFVNGSSLK</sequence>
<dbReference type="RefSeq" id="WP_108904679.1">
    <property type="nucleotide sequence ID" value="NZ_CP029187.1"/>
</dbReference>
<dbReference type="AlphaFoldDB" id="A0A2S1SKP1"/>
<name>A0A2S1SKP1_9FLAO</name>
<proteinExistence type="predicted"/>
<reference evidence="2 3" key="1">
    <citation type="submission" date="2018-05" db="EMBL/GenBank/DDBJ databases">
        <title>Genome sequencing of Flavobacterium sp. HYN0049.</title>
        <authorList>
            <person name="Yi H."/>
            <person name="Baek C."/>
        </authorList>
    </citation>
    <scope>NUCLEOTIDE SEQUENCE [LARGE SCALE GENOMIC DNA]</scope>
    <source>
        <strain evidence="2 3">HYN0049</strain>
    </source>
</reference>
<organism evidence="2 3">
    <name type="scientific">Flavobacterium pallidum</name>
    <dbReference type="NCBI Taxonomy" id="2172098"/>
    <lineage>
        <taxon>Bacteria</taxon>
        <taxon>Pseudomonadati</taxon>
        <taxon>Bacteroidota</taxon>
        <taxon>Flavobacteriia</taxon>
        <taxon>Flavobacteriales</taxon>
        <taxon>Flavobacteriaceae</taxon>
        <taxon>Flavobacterium</taxon>
    </lineage>
</organism>
<keyword evidence="3" id="KW-1185">Reference proteome</keyword>
<accession>A0A2S1SKP1</accession>
<dbReference type="GO" id="GO:0008270">
    <property type="term" value="F:zinc ion binding"/>
    <property type="evidence" value="ECO:0007669"/>
    <property type="project" value="InterPro"/>
</dbReference>
<protein>
    <submittedName>
        <fullName evidence="2">Peptidase M14</fullName>
    </submittedName>
</protein>
<dbReference type="GO" id="GO:0004181">
    <property type="term" value="F:metallocarboxypeptidase activity"/>
    <property type="evidence" value="ECO:0007669"/>
    <property type="project" value="InterPro"/>
</dbReference>
<dbReference type="Proteomes" id="UP000244937">
    <property type="component" value="Chromosome"/>
</dbReference>
<dbReference type="KEGG" id="fpal:HYN49_13890"/>
<dbReference type="Gene3D" id="3.40.630.10">
    <property type="entry name" value="Zn peptidases"/>
    <property type="match status" value="1"/>
</dbReference>
<gene>
    <name evidence="2" type="ORF">HYN49_13890</name>
</gene>
<dbReference type="EMBL" id="CP029187">
    <property type="protein sequence ID" value="AWI26907.1"/>
    <property type="molecule type" value="Genomic_DNA"/>
</dbReference>
<dbReference type="SUPFAM" id="SSF53187">
    <property type="entry name" value="Zn-dependent exopeptidases"/>
    <property type="match status" value="1"/>
</dbReference>
<dbReference type="OrthoDB" id="1119199at2"/>
<evidence type="ECO:0000259" key="1">
    <source>
        <dbReference type="Pfam" id="PF00246"/>
    </source>
</evidence>
<dbReference type="Pfam" id="PF00246">
    <property type="entry name" value="Peptidase_M14"/>
    <property type="match status" value="1"/>
</dbReference>
<dbReference type="GO" id="GO:0006508">
    <property type="term" value="P:proteolysis"/>
    <property type="evidence" value="ECO:0007669"/>
    <property type="project" value="InterPro"/>
</dbReference>
<dbReference type="CDD" id="cd06239">
    <property type="entry name" value="M14-like"/>
    <property type="match status" value="1"/>
</dbReference>